<comment type="similarity">
    <text evidence="1">Belongs to the glycosyltransferase 2 family.</text>
</comment>
<gene>
    <name evidence="5" type="ORF">BSF38_01390</name>
</gene>
<name>A0A1U7CLY3_9BACT</name>
<dbReference type="KEGG" id="pbor:BSF38_01390"/>
<dbReference type="GO" id="GO:0016757">
    <property type="term" value="F:glycosyltransferase activity"/>
    <property type="evidence" value="ECO:0007669"/>
    <property type="project" value="UniProtKB-KW"/>
</dbReference>
<keyword evidence="6" id="KW-1185">Reference proteome</keyword>
<dbReference type="STRING" id="1387353.BSF38_01390"/>
<keyword evidence="2" id="KW-0328">Glycosyltransferase</keyword>
<evidence type="ECO:0000256" key="4">
    <source>
        <dbReference type="SAM" id="Phobius"/>
    </source>
</evidence>
<evidence type="ECO:0000256" key="3">
    <source>
        <dbReference type="ARBA" id="ARBA00022679"/>
    </source>
</evidence>
<dbReference type="InterPro" id="IPR029044">
    <property type="entry name" value="Nucleotide-diphossugar_trans"/>
</dbReference>
<keyword evidence="4" id="KW-0812">Transmembrane</keyword>
<feature type="transmembrane region" description="Helical" evidence="4">
    <location>
        <begin position="340"/>
        <end position="360"/>
    </location>
</feature>
<dbReference type="EMBL" id="CP019082">
    <property type="protein sequence ID" value="APW59929.1"/>
    <property type="molecule type" value="Genomic_DNA"/>
</dbReference>
<organism evidence="5 6">
    <name type="scientific">Paludisphaera borealis</name>
    <dbReference type="NCBI Taxonomy" id="1387353"/>
    <lineage>
        <taxon>Bacteria</taxon>
        <taxon>Pseudomonadati</taxon>
        <taxon>Planctomycetota</taxon>
        <taxon>Planctomycetia</taxon>
        <taxon>Isosphaerales</taxon>
        <taxon>Isosphaeraceae</taxon>
        <taxon>Paludisphaera</taxon>
    </lineage>
</organism>
<dbReference type="PANTHER" id="PTHR43630">
    <property type="entry name" value="POLY-BETA-1,6-N-ACETYL-D-GLUCOSAMINE SYNTHASE"/>
    <property type="match status" value="1"/>
</dbReference>
<keyword evidence="4" id="KW-0472">Membrane</keyword>
<feature type="transmembrane region" description="Helical" evidence="4">
    <location>
        <begin position="314"/>
        <end position="333"/>
    </location>
</feature>
<keyword evidence="3 5" id="KW-0808">Transferase</keyword>
<protein>
    <submittedName>
        <fullName evidence="5">GT2 family glycosyltransferase</fullName>
    </submittedName>
</protein>
<sequence>MTAAGLVAILVVGLNLIALPFLAMLLLTALAAVFSPRRTVTPEVPTSKFLIVIPAHDEAVGIAQTVQSCRAQEYPADQFQVLVIADNCTDDTAGIAAREGAEVVVRHDPVKKTKGYALEYLIERLQESGRFDRLDAIVIVDADTITSPDLLRKFDALVREGHDWIQCYYTVANPDASWRTRLMTFAFSLVNGVGPLGLYRLGLSSPLNGNGMCFTTRGLRRVPWKSYGLVEDYEFSWVVRTAGERIAFLPDATVKATMLEGGGEAAANQRRRWEFGRKEVKKRLFGPVLRCNRMNLFERFASAVELKTPPMMKLLGLFVILAILNLAVVFLHPEPFSSPVPLALLGSSLLMIVAVGGYALSPFLVFGLPASYLLTLAYVPVYALWKISVRLGGKPTQWVRTARSTGR</sequence>
<evidence type="ECO:0000313" key="5">
    <source>
        <dbReference type="EMBL" id="APW59929.1"/>
    </source>
</evidence>
<dbReference type="AlphaFoldDB" id="A0A1U7CLY3"/>
<reference evidence="6" key="1">
    <citation type="submission" date="2016-12" db="EMBL/GenBank/DDBJ databases">
        <title>Comparative genomics of four Isosphaeraceae planctomycetes: a common pool of plasmids and glycoside hydrolase genes.</title>
        <authorList>
            <person name="Ivanova A."/>
        </authorList>
    </citation>
    <scope>NUCLEOTIDE SEQUENCE [LARGE SCALE GENOMIC DNA]</scope>
    <source>
        <strain evidence="6">PX4</strain>
    </source>
</reference>
<feature type="transmembrane region" description="Helical" evidence="4">
    <location>
        <begin position="6"/>
        <end position="34"/>
    </location>
</feature>
<accession>A0A1U7CLY3</accession>
<dbReference type="Pfam" id="PF13641">
    <property type="entry name" value="Glyco_tranf_2_3"/>
    <property type="match status" value="1"/>
</dbReference>
<dbReference type="OrthoDB" id="9797391at2"/>
<evidence type="ECO:0000256" key="2">
    <source>
        <dbReference type="ARBA" id="ARBA00022676"/>
    </source>
</evidence>
<feature type="transmembrane region" description="Helical" evidence="4">
    <location>
        <begin position="366"/>
        <end position="385"/>
    </location>
</feature>
<dbReference type="SUPFAM" id="SSF53448">
    <property type="entry name" value="Nucleotide-diphospho-sugar transferases"/>
    <property type="match status" value="1"/>
</dbReference>
<dbReference type="PANTHER" id="PTHR43630:SF1">
    <property type="entry name" value="POLY-BETA-1,6-N-ACETYL-D-GLUCOSAMINE SYNTHASE"/>
    <property type="match status" value="1"/>
</dbReference>
<dbReference type="Gene3D" id="3.90.550.10">
    <property type="entry name" value="Spore Coat Polysaccharide Biosynthesis Protein SpsA, Chain A"/>
    <property type="match status" value="1"/>
</dbReference>
<keyword evidence="4" id="KW-1133">Transmembrane helix</keyword>
<dbReference type="CDD" id="cd06438">
    <property type="entry name" value="EpsO_like"/>
    <property type="match status" value="1"/>
</dbReference>
<evidence type="ECO:0000256" key="1">
    <source>
        <dbReference type="ARBA" id="ARBA00006739"/>
    </source>
</evidence>
<evidence type="ECO:0000313" key="6">
    <source>
        <dbReference type="Proteomes" id="UP000186309"/>
    </source>
</evidence>
<proteinExistence type="inferred from homology"/>
<dbReference type="Proteomes" id="UP000186309">
    <property type="component" value="Chromosome"/>
</dbReference>